<keyword evidence="1" id="KW-1133">Transmembrane helix</keyword>
<dbReference type="AlphaFoldDB" id="A0A5C3MDV9"/>
<reference evidence="2 3" key="1">
    <citation type="journal article" date="2019" name="Nat. Ecol. Evol.">
        <title>Megaphylogeny resolves global patterns of mushroom evolution.</title>
        <authorList>
            <person name="Varga T."/>
            <person name="Krizsan K."/>
            <person name="Foldi C."/>
            <person name="Dima B."/>
            <person name="Sanchez-Garcia M."/>
            <person name="Sanchez-Ramirez S."/>
            <person name="Szollosi G.J."/>
            <person name="Szarkandi J.G."/>
            <person name="Papp V."/>
            <person name="Albert L."/>
            <person name="Andreopoulos W."/>
            <person name="Angelini C."/>
            <person name="Antonin V."/>
            <person name="Barry K.W."/>
            <person name="Bougher N.L."/>
            <person name="Buchanan P."/>
            <person name="Buyck B."/>
            <person name="Bense V."/>
            <person name="Catcheside P."/>
            <person name="Chovatia M."/>
            <person name="Cooper J."/>
            <person name="Damon W."/>
            <person name="Desjardin D."/>
            <person name="Finy P."/>
            <person name="Geml J."/>
            <person name="Haridas S."/>
            <person name="Hughes K."/>
            <person name="Justo A."/>
            <person name="Karasinski D."/>
            <person name="Kautmanova I."/>
            <person name="Kiss B."/>
            <person name="Kocsube S."/>
            <person name="Kotiranta H."/>
            <person name="LaButti K.M."/>
            <person name="Lechner B.E."/>
            <person name="Liimatainen K."/>
            <person name="Lipzen A."/>
            <person name="Lukacs Z."/>
            <person name="Mihaltcheva S."/>
            <person name="Morgado L.N."/>
            <person name="Niskanen T."/>
            <person name="Noordeloos M.E."/>
            <person name="Ohm R.A."/>
            <person name="Ortiz-Santana B."/>
            <person name="Ovrebo C."/>
            <person name="Racz N."/>
            <person name="Riley R."/>
            <person name="Savchenko A."/>
            <person name="Shiryaev A."/>
            <person name="Soop K."/>
            <person name="Spirin V."/>
            <person name="Szebenyi C."/>
            <person name="Tomsovsky M."/>
            <person name="Tulloss R.E."/>
            <person name="Uehling J."/>
            <person name="Grigoriev I.V."/>
            <person name="Vagvolgyi C."/>
            <person name="Papp T."/>
            <person name="Martin F.M."/>
            <person name="Miettinen O."/>
            <person name="Hibbett D.S."/>
            <person name="Nagy L.G."/>
        </authorList>
    </citation>
    <scope>NUCLEOTIDE SEQUENCE [LARGE SCALE GENOMIC DNA]</scope>
    <source>
        <strain evidence="2 3">CBS 166.37</strain>
    </source>
</reference>
<gene>
    <name evidence="2" type="ORF">BDQ12DRAFT_682545</name>
</gene>
<evidence type="ECO:0000313" key="3">
    <source>
        <dbReference type="Proteomes" id="UP000308652"/>
    </source>
</evidence>
<keyword evidence="1" id="KW-0472">Membrane</keyword>
<keyword evidence="3" id="KW-1185">Reference proteome</keyword>
<feature type="transmembrane region" description="Helical" evidence="1">
    <location>
        <begin position="107"/>
        <end position="133"/>
    </location>
</feature>
<evidence type="ECO:0000256" key="1">
    <source>
        <dbReference type="SAM" id="Phobius"/>
    </source>
</evidence>
<sequence length="149" mass="16328">MWTRRGTTLHACLLRAMHAAMCDRVVSCRGEAGFRVVLVLVILSAMPMLLLITIEEYRIPHSPRHAMPCLTRGILHSLHRLRCVFAHGVLPLVSTCKCSHPNHGGGVFVLTIHASCSFIPFFSFATPLLVFAIRDRPAHAKYGAGAGGM</sequence>
<feature type="transmembrane region" description="Helical" evidence="1">
    <location>
        <begin position="32"/>
        <end position="54"/>
    </location>
</feature>
<protein>
    <submittedName>
        <fullName evidence="2">Uncharacterized protein</fullName>
    </submittedName>
</protein>
<dbReference type="Proteomes" id="UP000308652">
    <property type="component" value="Unassembled WGS sequence"/>
</dbReference>
<organism evidence="2 3">
    <name type="scientific">Crucibulum laeve</name>
    <dbReference type="NCBI Taxonomy" id="68775"/>
    <lineage>
        <taxon>Eukaryota</taxon>
        <taxon>Fungi</taxon>
        <taxon>Dikarya</taxon>
        <taxon>Basidiomycota</taxon>
        <taxon>Agaricomycotina</taxon>
        <taxon>Agaricomycetes</taxon>
        <taxon>Agaricomycetidae</taxon>
        <taxon>Agaricales</taxon>
        <taxon>Agaricineae</taxon>
        <taxon>Nidulariaceae</taxon>
        <taxon>Crucibulum</taxon>
    </lineage>
</organism>
<dbReference type="EMBL" id="ML213600">
    <property type="protein sequence ID" value="TFK39311.1"/>
    <property type="molecule type" value="Genomic_DNA"/>
</dbReference>
<evidence type="ECO:0000313" key="2">
    <source>
        <dbReference type="EMBL" id="TFK39311.1"/>
    </source>
</evidence>
<name>A0A5C3MDV9_9AGAR</name>
<proteinExistence type="predicted"/>
<keyword evidence="1" id="KW-0812">Transmembrane</keyword>
<accession>A0A5C3MDV9</accession>